<organism evidence="1 2">
    <name type="scientific">Caerostris extrusa</name>
    <name type="common">Bark spider</name>
    <name type="synonym">Caerostris bankana</name>
    <dbReference type="NCBI Taxonomy" id="172846"/>
    <lineage>
        <taxon>Eukaryota</taxon>
        <taxon>Metazoa</taxon>
        <taxon>Ecdysozoa</taxon>
        <taxon>Arthropoda</taxon>
        <taxon>Chelicerata</taxon>
        <taxon>Arachnida</taxon>
        <taxon>Araneae</taxon>
        <taxon>Araneomorphae</taxon>
        <taxon>Entelegynae</taxon>
        <taxon>Araneoidea</taxon>
        <taxon>Araneidae</taxon>
        <taxon>Caerostris</taxon>
    </lineage>
</organism>
<dbReference type="EMBL" id="BPLR01006057">
    <property type="protein sequence ID" value="GIY07167.1"/>
    <property type="molecule type" value="Genomic_DNA"/>
</dbReference>
<dbReference type="AlphaFoldDB" id="A0AAV4QFY4"/>
<sequence>MADSETTIVEYRQSTPVLIHAAPQAPGTGKLSLNISVPRSGECPYETETLLIRPESIVSRRTIRAPKSIDFLSNVRTSSLALLGNSQDDRRHLKVRRVPQAPRTDW</sequence>
<protein>
    <submittedName>
        <fullName evidence="1">Uncharacterized protein</fullName>
    </submittedName>
</protein>
<reference evidence="1 2" key="1">
    <citation type="submission" date="2021-06" db="EMBL/GenBank/DDBJ databases">
        <title>Caerostris extrusa draft genome.</title>
        <authorList>
            <person name="Kono N."/>
            <person name="Arakawa K."/>
        </authorList>
    </citation>
    <scope>NUCLEOTIDE SEQUENCE [LARGE SCALE GENOMIC DNA]</scope>
</reference>
<proteinExistence type="predicted"/>
<keyword evidence="2" id="KW-1185">Reference proteome</keyword>
<dbReference type="Proteomes" id="UP001054945">
    <property type="component" value="Unassembled WGS sequence"/>
</dbReference>
<evidence type="ECO:0000313" key="1">
    <source>
        <dbReference type="EMBL" id="GIY07167.1"/>
    </source>
</evidence>
<accession>A0AAV4QFY4</accession>
<evidence type="ECO:0000313" key="2">
    <source>
        <dbReference type="Proteomes" id="UP001054945"/>
    </source>
</evidence>
<gene>
    <name evidence="1" type="ORF">CEXT_267221</name>
</gene>
<comment type="caution">
    <text evidence="1">The sequence shown here is derived from an EMBL/GenBank/DDBJ whole genome shotgun (WGS) entry which is preliminary data.</text>
</comment>
<name>A0AAV4QFY4_CAEEX</name>